<evidence type="ECO:0000313" key="1">
    <source>
        <dbReference type="EMBL" id="PQJ28716.1"/>
    </source>
</evidence>
<organism evidence="1 2">
    <name type="scientific">Rubritalea profundi</name>
    <dbReference type="NCBI Taxonomy" id="1658618"/>
    <lineage>
        <taxon>Bacteria</taxon>
        <taxon>Pseudomonadati</taxon>
        <taxon>Verrucomicrobiota</taxon>
        <taxon>Verrucomicrobiia</taxon>
        <taxon>Verrucomicrobiales</taxon>
        <taxon>Rubritaleaceae</taxon>
        <taxon>Rubritalea</taxon>
    </lineage>
</organism>
<gene>
    <name evidence="1" type="ORF">BSZ32_09525</name>
</gene>
<sequence>MLHTNGAMSSQSMARIQALEIDNSISIPEAGVTLLKDAPHEIYLYEGTMSHRDICIEINFTEAAETLCISFDLTLENQAFINLITKLVAKVWPLHSHKSVRDKYAPNCHCCLEKQEELRKDTSSHPLSKILLNLEEATHLKLTHSGQFSHSVQEFQYCSQSTHWGIVYLHAGTRQYSIDLTQVYSLHARVDIFKGRPQTVLTGFNAHGHKILELAQEGMSALHQWENELKTATPSR</sequence>
<dbReference type="AlphaFoldDB" id="A0A2S7U132"/>
<dbReference type="EMBL" id="MQWA01000001">
    <property type="protein sequence ID" value="PQJ28716.1"/>
    <property type="molecule type" value="Genomic_DNA"/>
</dbReference>
<name>A0A2S7U132_9BACT</name>
<evidence type="ECO:0000313" key="2">
    <source>
        <dbReference type="Proteomes" id="UP000239907"/>
    </source>
</evidence>
<proteinExistence type="predicted"/>
<dbReference type="Proteomes" id="UP000239907">
    <property type="component" value="Unassembled WGS sequence"/>
</dbReference>
<accession>A0A2S7U132</accession>
<reference evidence="1 2" key="1">
    <citation type="submission" date="2016-12" db="EMBL/GenBank/DDBJ databases">
        <title>Study of bacterial adaptation to deep sea.</title>
        <authorList>
            <person name="Song J."/>
            <person name="Yoshizawa S."/>
            <person name="Kogure K."/>
        </authorList>
    </citation>
    <scope>NUCLEOTIDE SEQUENCE [LARGE SCALE GENOMIC DNA]</scope>
    <source>
        <strain evidence="1 2">SAORIC-165</strain>
    </source>
</reference>
<keyword evidence="2" id="KW-1185">Reference proteome</keyword>
<comment type="caution">
    <text evidence="1">The sequence shown here is derived from an EMBL/GenBank/DDBJ whole genome shotgun (WGS) entry which is preliminary data.</text>
</comment>
<protein>
    <submittedName>
        <fullName evidence="1">Uncharacterized protein</fullName>
    </submittedName>
</protein>